<dbReference type="InterPro" id="IPR036640">
    <property type="entry name" value="ABC1_TM_sf"/>
</dbReference>
<keyword evidence="13" id="KW-1185">Reference proteome</keyword>
<dbReference type="EMBL" id="JASGBQ010000002">
    <property type="protein sequence ID" value="MDI9241250.1"/>
    <property type="molecule type" value="Genomic_DNA"/>
</dbReference>
<evidence type="ECO:0000256" key="8">
    <source>
        <dbReference type="ARBA" id="ARBA00023136"/>
    </source>
</evidence>
<dbReference type="SUPFAM" id="SSF52540">
    <property type="entry name" value="P-loop containing nucleoside triphosphate hydrolases"/>
    <property type="match status" value="1"/>
</dbReference>
<dbReference type="PROSITE" id="PS50893">
    <property type="entry name" value="ABC_TRANSPORTER_2"/>
    <property type="match status" value="1"/>
</dbReference>
<feature type="transmembrane region" description="Helical" evidence="9">
    <location>
        <begin position="270"/>
        <end position="294"/>
    </location>
</feature>
<keyword evidence="3" id="KW-1003">Cell membrane</keyword>
<evidence type="ECO:0000256" key="2">
    <source>
        <dbReference type="ARBA" id="ARBA00022448"/>
    </source>
</evidence>
<dbReference type="PROSITE" id="PS50929">
    <property type="entry name" value="ABC_TM1F"/>
    <property type="match status" value="1"/>
</dbReference>
<dbReference type="PANTHER" id="PTHR24221">
    <property type="entry name" value="ATP-BINDING CASSETTE SUB-FAMILY B"/>
    <property type="match status" value="1"/>
</dbReference>
<dbReference type="Gene3D" id="1.20.1560.10">
    <property type="entry name" value="ABC transporter type 1, transmembrane domain"/>
    <property type="match status" value="1"/>
</dbReference>
<gene>
    <name evidence="12" type="ORF">QJ036_01985</name>
</gene>
<keyword evidence="8 9" id="KW-0472">Membrane</keyword>
<dbReference type="InterPro" id="IPR039421">
    <property type="entry name" value="Type_1_exporter"/>
</dbReference>
<dbReference type="CDD" id="cd18548">
    <property type="entry name" value="ABC_6TM_Tm287_like"/>
    <property type="match status" value="1"/>
</dbReference>
<dbReference type="GO" id="GO:0005524">
    <property type="term" value="F:ATP binding"/>
    <property type="evidence" value="ECO:0007669"/>
    <property type="project" value="UniProtKB-KW"/>
</dbReference>
<evidence type="ECO:0000313" key="13">
    <source>
        <dbReference type="Proteomes" id="UP001300383"/>
    </source>
</evidence>
<dbReference type="GO" id="GO:0140359">
    <property type="term" value="F:ABC-type transporter activity"/>
    <property type="evidence" value="ECO:0007669"/>
    <property type="project" value="InterPro"/>
</dbReference>
<evidence type="ECO:0000256" key="7">
    <source>
        <dbReference type="ARBA" id="ARBA00022989"/>
    </source>
</evidence>
<keyword evidence="6 12" id="KW-0067">ATP-binding</keyword>
<organism evidence="12 13">
    <name type="scientific">Fusibacillus kribbianus</name>
    <dbReference type="NCBI Taxonomy" id="3044208"/>
    <lineage>
        <taxon>Bacteria</taxon>
        <taxon>Bacillati</taxon>
        <taxon>Bacillota</taxon>
        <taxon>Clostridia</taxon>
        <taxon>Lachnospirales</taxon>
        <taxon>Lachnospiraceae</taxon>
        <taxon>Fusibacillus</taxon>
    </lineage>
</organism>
<dbReference type="GO" id="GO:0016887">
    <property type="term" value="F:ATP hydrolysis activity"/>
    <property type="evidence" value="ECO:0007669"/>
    <property type="project" value="InterPro"/>
</dbReference>
<feature type="domain" description="ABC transporter" evidence="10">
    <location>
        <begin position="478"/>
        <end position="713"/>
    </location>
</feature>
<feature type="transmembrane region" description="Helical" evidence="9">
    <location>
        <begin position="300"/>
        <end position="322"/>
    </location>
</feature>
<dbReference type="RefSeq" id="WP_283229761.1">
    <property type="nucleotide sequence ID" value="NZ_JASGBQ010000002.1"/>
</dbReference>
<dbReference type="InterPro" id="IPR027417">
    <property type="entry name" value="P-loop_NTPase"/>
</dbReference>
<keyword evidence="5" id="KW-0547">Nucleotide-binding</keyword>
<feature type="transmembrane region" description="Helical" evidence="9">
    <location>
        <begin position="421"/>
        <end position="441"/>
    </location>
</feature>
<keyword evidence="2" id="KW-0813">Transport</keyword>
<dbReference type="Proteomes" id="UP001300383">
    <property type="component" value="Unassembled WGS sequence"/>
</dbReference>
<evidence type="ECO:0000256" key="9">
    <source>
        <dbReference type="SAM" id="Phobius"/>
    </source>
</evidence>
<evidence type="ECO:0000256" key="4">
    <source>
        <dbReference type="ARBA" id="ARBA00022692"/>
    </source>
</evidence>
<dbReference type="SMART" id="SM00382">
    <property type="entry name" value="AAA"/>
    <property type="match status" value="1"/>
</dbReference>
<protein>
    <submittedName>
        <fullName evidence="12">ABC transporter ATP-binding protein</fullName>
    </submittedName>
</protein>
<dbReference type="AlphaFoldDB" id="A0AAP4B7X1"/>
<evidence type="ECO:0000313" key="12">
    <source>
        <dbReference type="EMBL" id="MDI9241250.1"/>
    </source>
</evidence>
<dbReference type="InterPro" id="IPR011527">
    <property type="entry name" value="ABC1_TM_dom"/>
</dbReference>
<dbReference type="GO" id="GO:0005886">
    <property type="term" value="C:plasma membrane"/>
    <property type="evidence" value="ECO:0007669"/>
    <property type="project" value="UniProtKB-SubCell"/>
</dbReference>
<dbReference type="Gene3D" id="3.40.50.300">
    <property type="entry name" value="P-loop containing nucleotide triphosphate hydrolases"/>
    <property type="match status" value="1"/>
</dbReference>
<dbReference type="PROSITE" id="PS00211">
    <property type="entry name" value="ABC_TRANSPORTER_1"/>
    <property type="match status" value="1"/>
</dbReference>
<dbReference type="PANTHER" id="PTHR24221:SF276">
    <property type="entry name" value="ABC TRANSPORTER, ATP-BINDING_PERMEASE PROTEIN"/>
    <property type="match status" value="1"/>
</dbReference>
<dbReference type="InterPro" id="IPR017871">
    <property type="entry name" value="ABC_transporter-like_CS"/>
</dbReference>
<reference evidence="12 13" key="1">
    <citation type="submission" date="2023-05" db="EMBL/GenBank/DDBJ databases">
        <title>[ruminococcus] sp. nov., isolated from a pig farm feces dump.</title>
        <authorList>
            <person name="Chang Y.-H."/>
        </authorList>
    </citation>
    <scope>NUCLEOTIDE SEQUENCE [LARGE SCALE GENOMIC DNA]</scope>
    <source>
        <strain evidence="12 13">YH-rum2234</strain>
    </source>
</reference>
<comment type="caution">
    <text evidence="12">The sequence shown here is derived from an EMBL/GenBank/DDBJ whole genome shotgun (WGS) entry which is preliminary data.</text>
</comment>
<dbReference type="InterPro" id="IPR003593">
    <property type="entry name" value="AAA+_ATPase"/>
</dbReference>
<dbReference type="FunFam" id="3.40.50.300:FF:000221">
    <property type="entry name" value="Multidrug ABC transporter ATP-binding protein"/>
    <property type="match status" value="1"/>
</dbReference>
<keyword evidence="4 9" id="KW-0812">Transmembrane</keyword>
<evidence type="ECO:0000256" key="1">
    <source>
        <dbReference type="ARBA" id="ARBA00004651"/>
    </source>
</evidence>
<proteinExistence type="predicted"/>
<evidence type="ECO:0000256" key="5">
    <source>
        <dbReference type="ARBA" id="ARBA00022741"/>
    </source>
</evidence>
<keyword evidence="7 9" id="KW-1133">Transmembrane helix</keyword>
<evidence type="ECO:0000259" key="11">
    <source>
        <dbReference type="PROSITE" id="PS50929"/>
    </source>
</evidence>
<name>A0AAP4B7X1_9FIRM</name>
<dbReference type="InterPro" id="IPR003439">
    <property type="entry name" value="ABC_transporter-like_ATP-bd"/>
</dbReference>
<dbReference type="Pfam" id="PF00005">
    <property type="entry name" value="ABC_tran"/>
    <property type="match status" value="1"/>
</dbReference>
<feature type="transmembrane region" description="Helical" evidence="9">
    <location>
        <begin position="380"/>
        <end position="401"/>
    </location>
</feature>
<evidence type="ECO:0000259" key="10">
    <source>
        <dbReference type="PROSITE" id="PS50893"/>
    </source>
</evidence>
<evidence type="ECO:0000256" key="6">
    <source>
        <dbReference type="ARBA" id="ARBA00022840"/>
    </source>
</evidence>
<feature type="domain" description="ABC transmembrane type-1" evidence="11">
    <location>
        <begin position="201"/>
        <end position="443"/>
    </location>
</feature>
<sequence>MTKIFKYLKQSAGWVMVVLMLLGLQAYCDLSLPQYTSDIVDVGIQQGGISHAAPEVIRQTEMEKICLFLEDRDKQTVEASYEMISKENLSEEEYERYVKQYPQLRTESLLVRKDLDRKALEELDEVLEKPEALVMMTEKQGIDVSALPPEALLAMEQELSVQEELSDSILSQMGISYVRTEYEAVGLDTGSLQTKYLVSSGLKMLGVALLAMAASILVCLIAARVAASTGMRLRGQVFAKVMSFSGGEMDRFSTSSLITRSTNDIQQVQMVIVLLLRMVFYAPIIGIGGLVRVIRSGVSMAWIIGVAVAAVSCLVAILMVVAMPKFKKMQKLVDRLNLVAREILTGLPVIRAFSREKYEEKRFDGANRDLTKTMLFTNRCMALMMPAMMFIMNGITVLIIWTGAHGIDNGNLQVGDMMAFITYTMQIVMAFLMITMVSIMLPRAAVAAKRIDEVLTTEVSITEKKTPVRLPQDAKGVVAFEHVSFRYPGAENDVLHDLSFTAKPGETTAFIGSTGSGKSTLVNLLPRLYDVTEGSITVDGVDIRDLSLKELREQIGFVPQKGILFSGTIASNLRFGRRDATDEEIRKAASIAQAADFVEEKPDKYESHIAQGGANVSGGQKQRLSIARAVAKKPKIYVFDDSFSALDFKTDSALRRALNVHVADSTRLIVAQRVSTILHAEQIIVLDEGRIAGMGTHEELLRTCEVYRQIAESQLSAEELSGAGKEAL</sequence>
<evidence type="ECO:0000256" key="3">
    <source>
        <dbReference type="ARBA" id="ARBA00022475"/>
    </source>
</evidence>
<accession>A0AAP4B7X1</accession>
<dbReference type="Pfam" id="PF00664">
    <property type="entry name" value="ABC_membrane"/>
    <property type="match status" value="1"/>
</dbReference>
<feature type="transmembrane region" description="Helical" evidence="9">
    <location>
        <begin position="204"/>
        <end position="227"/>
    </location>
</feature>
<comment type="subcellular location">
    <subcellularLocation>
        <location evidence="1">Cell membrane</location>
        <topology evidence="1">Multi-pass membrane protein</topology>
    </subcellularLocation>
</comment>
<dbReference type="SUPFAM" id="SSF90123">
    <property type="entry name" value="ABC transporter transmembrane region"/>
    <property type="match status" value="1"/>
</dbReference>